<dbReference type="PROSITE" id="PS50088">
    <property type="entry name" value="ANK_REPEAT"/>
    <property type="match status" value="1"/>
</dbReference>
<dbReference type="KEGG" id="sre:PTSG_10856"/>
<evidence type="ECO:0000256" key="1">
    <source>
        <dbReference type="PROSITE-ProRule" id="PRU00023"/>
    </source>
</evidence>
<dbReference type="SUPFAM" id="SSF48403">
    <property type="entry name" value="Ankyrin repeat"/>
    <property type="match status" value="1"/>
</dbReference>
<keyword evidence="1" id="KW-0040">ANK repeat</keyword>
<dbReference type="Gene3D" id="1.25.40.20">
    <property type="entry name" value="Ankyrin repeat-containing domain"/>
    <property type="match status" value="1"/>
</dbReference>
<sequence>MAMERVITADNIGITRMLFASGVTIASTEEERDSLLRLAIERKNEEMVKLLVQQGACIHVTDTGRSPLHYARNHKAIQSYLRRVVPQCDHSLGFTLFLTLVAFALVVLHALFATDT</sequence>
<name>F2URK6_SALR5</name>
<dbReference type="RefSeq" id="XP_004988237.1">
    <property type="nucleotide sequence ID" value="XM_004988180.1"/>
</dbReference>
<evidence type="ECO:0000256" key="2">
    <source>
        <dbReference type="SAM" id="Phobius"/>
    </source>
</evidence>
<gene>
    <name evidence="3" type="ORF">PTSG_10856</name>
</gene>
<dbReference type="InterPro" id="IPR002110">
    <property type="entry name" value="Ankyrin_rpt"/>
</dbReference>
<feature type="transmembrane region" description="Helical" evidence="2">
    <location>
        <begin position="92"/>
        <end position="112"/>
    </location>
</feature>
<dbReference type="Pfam" id="PF12796">
    <property type="entry name" value="Ank_2"/>
    <property type="match status" value="1"/>
</dbReference>
<dbReference type="AlphaFoldDB" id="F2URK6"/>
<dbReference type="InParanoid" id="F2URK6"/>
<feature type="repeat" description="ANK" evidence="1">
    <location>
        <begin position="31"/>
        <end position="63"/>
    </location>
</feature>
<proteinExistence type="predicted"/>
<reference evidence="3" key="1">
    <citation type="submission" date="2009-08" db="EMBL/GenBank/DDBJ databases">
        <title>Annotation of Salpingoeca rosetta.</title>
        <authorList>
            <consortium name="The Broad Institute Genome Sequencing Platform"/>
            <person name="Russ C."/>
            <person name="Cuomo C."/>
            <person name="Burger G."/>
            <person name="Gray M.W."/>
            <person name="Holland P.W.H."/>
            <person name="King N."/>
            <person name="Lang F.B.F."/>
            <person name="Roger A.J."/>
            <person name="Ruiz-Trillo I."/>
            <person name="Young S.K."/>
            <person name="Zeng Q."/>
            <person name="Gargeya S."/>
            <person name="Alvarado L."/>
            <person name="Berlin A."/>
            <person name="Chapman S.B."/>
            <person name="Chen Z."/>
            <person name="Freedman E."/>
            <person name="Gellesch M."/>
            <person name="Goldberg J."/>
            <person name="Griggs A."/>
            <person name="Gujja S."/>
            <person name="Heilman E."/>
            <person name="Heiman D."/>
            <person name="Howarth C."/>
            <person name="Mehta T."/>
            <person name="Neiman D."/>
            <person name="Pearson M."/>
            <person name="Roberts A."/>
            <person name="Saif S."/>
            <person name="Shea T."/>
            <person name="Shenoy N."/>
            <person name="Sisk P."/>
            <person name="Stolte C."/>
            <person name="Sykes S."/>
            <person name="White J."/>
            <person name="Yandava C."/>
            <person name="Haas B."/>
            <person name="Nusbaum C."/>
            <person name="Birren B."/>
        </authorList>
    </citation>
    <scope>NUCLEOTIDE SEQUENCE [LARGE SCALE GENOMIC DNA]</scope>
    <source>
        <strain evidence="3">ATCC 50818</strain>
    </source>
</reference>
<accession>F2URK6</accession>
<dbReference type="GeneID" id="16068764"/>
<organism evidence="4">
    <name type="scientific">Salpingoeca rosetta (strain ATCC 50818 / BSB-021)</name>
    <dbReference type="NCBI Taxonomy" id="946362"/>
    <lineage>
        <taxon>Eukaryota</taxon>
        <taxon>Choanoflagellata</taxon>
        <taxon>Craspedida</taxon>
        <taxon>Salpingoecidae</taxon>
        <taxon>Salpingoeca</taxon>
    </lineage>
</organism>
<keyword evidence="2" id="KW-0472">Membrane</keyword>
<evidence type="ECO:0000313" key="3">
    <source>
        <dbReference type="EMBL" id="EGD80175.1"/>
    </source>
</evidence>
<dbReference type="EMBL" id="GL832991">
    <property type="protein sequence ID" value="EGD80175.1"/>
    <property type="molecule type" value="Genomic_DNA"/>
</dbReference>
<protein>
    <submittedName>
        <fullName evidence="3">Uncharacterized protein</fullName>
    </submittedName>
</protein>
<evidence type="ECO:0000313" key="4">
    <source>
        <dbReference type="Proteomes" id="UP000007799"/>
    </source>
</evidence>
<dbReference type="InterPro" id="IPR036770">
    <property type="entry name" value="Ankyrin_rpt-contain_sf"/>
</dbReference>
<dbReference type="Proteomes" id="UP000007799">
    <property type="component" value="Unassembled WGS sequence"/>
</dbReference>
<keyword evidence="4" id="KW-1185">Reference proteome</keyword>
<keyword evidence="2" id="KW-1133">Transmembrane helix</keyword>
<keyword evidence="2" id="KW-0812">Transmembrane</keyword>